<evidence type="ECO:0000313" key="2">
    <source>
        <dbReference type="EMBL" id="KAF0704929.1"/>
    </source>
</evidence>
<dbReference type="Proteomes" id="UP000332933">
    <property type="component" value="Unassembled WGS sequence"/>
</dbReference>
<keyword evidence="1" id="KW-0812">Transmembrane</keyword>
<sequence>MVCYNTLDTRDLTLSWRCWSETLSSGEVRASYSSVHLRLVVFSAWTIGLVMNAIGEFISLRYVVCRWRIWHLTGFDLAEWERGILLSTHLQSLGGSVTAFESAMLACSYLPLIFGYRLPQDPTFFASTTSLRLKGFDEFIMTLGLTWTIHLGMEVASRLVTLRYKSKWFLAQNVAAKLIITIVVYVLLLVTRDELNYSNAIGSLTGIWLFALLAGFSSMVLCVFWDRPPASKIFVDGLTLGEDEIAESFTKAGLPRNRLGHLSQQQGRWSLVGIALEGWRGVATGPKSFLMACENVLLHLSAGGTVVPTRCRDISFEDFDVLVQATQVMKTRSSVAPQASDIVAYRVDDAIMATHDA</sequence>
<evidence type="ECO:0000313" key="4">
    <source>
        <dbReference type="Proteomes" id="UP000332933"/>
    </source>
</evidence>
<dbReference type="EMBL" id="VJMH01003766">
    <property type="protein sequence ID" value="KAF0704929.1"/>
    <property type="molecule type" value="Genomic_DNA"/>
</dbReference>
<proteinExistence type="predicted"/>
<organism evidence="3 4">
    <name type="scientific">Aphanomyces stellatus</name>
    <dbReference type="NCBI Taxonomy" id="120398"/>
    <lineage>
        <taxon>Eukaryota</taxon>
        <taxon>Sar</taxon>
        <taxon>Stramenopiles</taxon>
        <taxon>Oomycota</taxon>
        <taxon>Saprolegniomycetes</taxon>
        <taxon>Saprolegniales</taxon>
        <taxon>Verrucalvaceae</taxon>
        <taxon>Aphanomyces</taxon>
    </lineage>
</organism>
<feature type="transmembrane region" description="Helical" evidence="1">
    <location>
        <begin position="39"/>
        <end position="64"/>
    </location>
</feature>
<name>A0A485KHW7_9STRA</name>
<feature type="transmembrane region" description="Helical" evidence="1">
    <location>
        <begin position="168"/>
        <end position="188"/>
    </location>
</feature>
<dbReference type="EMBL" id="CAADRA010003778">
    <property type="protein sequence ID" value="VFT84129.1"/>
    <property type="molecule type" value="Genomic_DNA"/>
</dbReference>
<protein>
    <submittedName>
        <fullName evidence="3">Aste57867_7203 protein</fullName>
    </submittedName>
</protein>
<reference evidence="3 4" key="1">
    <citation type="submission" date="2019-03" db="EMBL/GenBank/DDBJ databases">
        <authorList>
            <person name="Gaulin E."/>
            <person name="Dumas B."/>
        </authorList>
    </citation>
    <scope>NUCLEOTIDE SEQUENCE [LARGE SCALE GENOMIC DNA]</scope>
    <source>
        <strain evidence="3">CBS 568.67</strain>
    </source>
</reference>
<feature type="transmembrane region" description="Helical" evidence="1">
    <location>
        <begin position="200"/>
        <end position="225"/>
    </location>
</feature>
<keyword evidence="4" id="KW-1185">Reference proteome</keyword>
<reference evidence="2" key="2">
    <citation type="submission" date="2019-06" db="EMBL/GenBank/DDBJ databases">
        <title>Genomics analysis of Aphanomyces spp. identifies a new class of oomycete effector associated with host adaptation.</title>
        <authorList>
            <person name="Gaulin E."/>
        </authorList>
    </citation>
    <scope>NUCLEOTIDE SEQUENCE</scope>
    <source>
        <strain evidence="2">CBS 578.67</strain>
    </source>
</reference>
<keyword evidence="1" id="KW-0472">Membrane</keyword>
<keyword evidence="1" id="KW-1133">Transmembrane helix</keyword>
<feature type="transmembrane region" description="Helical" evidence="1">
    <location>
        <begin position="99"/>
        <end position="119"/>
    </location>
</feature>
<dbReference type="AlphaFoldDB" id="A0A485KHW7"/>
<feature type="transmembrane region" description="Helical" evidence="1">
    <location>
        <begin position="139"/>
        <end position="156"/>
    </location>
</feature>
<evidence type="ECO:0000256" key="1">
    <source>
        <dbReference type="SAM" id="Phobius"/>
    </source>
</evidence>
<gene>
    <name evidence="3" type="primary">Aste57867_7203</name>
    <name evidence="2" type="ORF">As57867_007178</name>
    <name evidence="3" type="ORF">ASTE57867_7203</name>
</gene>
<accession>A0A485KHW7</accession>
<evidence type="ECO:0000313" key="3">
    <source>
        <dbReference type="EMBL" id="VFT84129.1"/>
    </source>
</evidence>